<feature type="chain" id="PRO_5013100332" evidence="1">
    <location>
        <begin position="30"/>
        <end position="174"/>
    </location>
</feature>
<feature type="signal peptide" evidence="1">
    <location>
        <begin position="1"/>
        <end position="29"/>
    </location>
</feature>
<dbReference type="RefSeq" id="WP_088387716.1">
    <property type="nucleotide sequence ID" value="NZ_NIOF01000016.1"/>
</dbReference>
<dbReference type="PROSITE" id="PS51257">
    <property type="entry name" value="PROKAR_LIPOPROTEIN"/>
    <property type="match status" value="1"/>
</dbReference>
<reference evidence="2 3" key="1">
    <citation type="journal article" date="2008" name="Int. J. Syst. Evol. Microbiol.">
        <title>Description of Roseateles aquatilis sp. nov. and Roseateles terrae sp. nov., in the class Betaproteobacteria, and emended description of the genus Roseateles.</title>
        <authorList>
            <person name="Gomila M."/>
            <person name="Bowien B."/>
            <person name="Falsen E."/>
            <person name="Moore E.R."/>
            <person name="Lalucat J."/>
        </authorList>
    </citation>
    <scope>NUCLEOTIDE SEQUENCE [LARGE SCALE GENOMIC DNA]</scope>
    <source>
        <strain evidence="2 3">CCUG 48205</strain>
    </source>
</reference>
<name>A0A246IWK7_9BURK</name>
<comment type="caution">
    <text evidence="2">The sequence shown here is derived from an EMBL/GenBank/DDBJ whole genome shotgun (WGS) entry which is preliminary data.</text>
</comment>
<dbReference type="InterPro" id="IPR017734">
    <property type="entry name" value="T6SS_SciN"/>
</dbReference>
<evidence type="ECO:0000313" key="3">
    <source>
        <dbReference type="Proteomes" id="UP000197468"/>
    </source>
</evidence>
<dbReference type="AlphaFoldDB" id="A0A246IWK7"/>
<proteinExistence type="predicted"/>
<organism evidence="2 3">
    <name type="scientific">Roseateles aquatilis</name>
    <dbReference type="NCBI Taxonomy" id="431061"/>
    <lineage>
        <taxon>Bacteria</taxon>
        <taxon>Pseudomonadati</taxon>
        <taxon>Pseudomonadota</taxon>
        <taxon>Betaproteobacteria</taxon>
        <taxon>Burkholderiales</taxon>
        <taxon>Sphaerotilaceae</taxon>
        <taxon>Roseateles</taxon>
    </lineage>
</organism>
<dbReference type="PANTHER" id="PTHR37625">
    <property type="entry name" value="OUTER MEMBRANE LIPOPROTEIN-RELATED"/>
    <property type="match status" value="1"/>
</dbReference>
<keyword evidence="2" id="KW-0449">Lipoprotein</keyword>
<dbReference type="InterPro" id="IPR038706">
    <property type="entry name" value="Type_VI_SciN-like_sf"/>
</dbReference>
<dbReference type="Gene3D" id="2.60.40.4150">
    <property type="entry name" value="Type VI secretion system, lipoprotein SciN"/>
    <property type="match status" value="1"/>
</dbReference>
<dbReference type="OrthoDB" id="5471061at2"/>
<evidence type="ECO:0000313" key="2">
    <source>
        <dbReference type="EMBL" id="OWQ84437.1"/>
    </source>
</evidence>
<dbReference type="Pfam" id="PF12790">
    <property type="entry name" value="T6SS-SciN"/>
    <property type="match status" value="1"/>
</dbReference>
<evidence type="ECO:0000256" key="1">
    <source>
        <dbReference type="SAM" id="SignalP"/>
    </source>
</evidence>
<dbReference type="Proteomes" id="UP000197468">
    <property type="component" value="Unassembled WGS sequence"/>
</dbReference>
<sequence length="174" mass="18699">MPTPRSGFIRSSRRAAAAVLGAAALLALGACSSVSSLNPFSSSPKPTVVNGSVTASAQVNPSVTRRPSPLLVRVYELKSANAFNSADFISLYQKDQAELGAEMVAREEMTLQPGESRPLRRTLAPETRFIAVFAAYRDLENARWRTVVPVNVGKKQEIVIQADELSVSATVKQP</sequence>
<keyword evidence="3" id="KW-1185">Reference proteome</keyword>
<dbReference type="PANTHER" id="PTHR37625:SF4">
    <property type="entry name" value="OUTER MEMBRANE LIPOPROTEIN"/>
    <property type="match status" value="1"/>
</dbReference>
<gene>
    <name evidence="2" type="ORF">CDN99_24420</name>
</gene>
<accession>A0A246IWK7</accession>
<dbReference type="EMBL" id="NIOF01000016">
    <property type="protein sequence ID" value="OWQ84437.1"/>
    <property type="molecule type" value="Genomic_DNA"/>
</dbReference>
<dbReference type="NCBIfam" id="TIGR03352">
    <property type="entry name" value="VI_chp_3"/>
    <property type="match status" value="1"/>
</dbReference>
<protein>
    <submittedName>
        <fullName evidence="2">Type VI secretion system-associated lipoprotein</fullName>
    </submittedName>
</protein>
<keyword evidence="1" id="KW-0732">Signal</keyword>